<proteinExistence type="predicted"/>
<keyword evidence="2" id="KW-1185">Reference proteome</keyword>
<dbReference type="EMBL" id="JACHDD010000001">
    <property type="protein sequence ID" value="MBB5422413.1"/>
    <property type="molecule type" value="Genomic_DNA"/>
</dbReference>
<dbReference type="RefSeq" id="WP_152851546.1">
    <property type="nucleotide sequence ID" value="NZ_JACHDD010000001.1"/>
</dbReference>
<evidence type="ECO:0000313" key="2">
    <source>
        <dbReference type="Proteomes" id="UP000592780"/>
    </source>
</evidence>
<accession>A0A6I1PTG3</accession>
<dbReference type="AlphaFoldDB" id="A0A6I1PTG3"/>
<dbReference type="Proteomes" id="UP000592780">
    <property type="component" value="Unassembled WGS sequence"/>
</dbReference>
<reference evidence="1 2" key="1">
    <citation type="submission" date="2020-08" db="EMBL/GenBank/DDBJ databases">
        <title>Genomic Encyclopedia of Type Strains, Phase IV (KMG-V): Genome sequencing to study the core and pangenomes of soil and plant-associated prokaryotes.</title>
        <authorList>
            <person name="Whitman W."/>
        </authorList>
    </citation>
    <scope>NUCLEOTIDE SEQUENCE [LARGE SCALE GENOMIC DNA]</scope>
    <source>
        <strain evidence="1 2">JPY158</strain>
    </source>
</reference>
<sequence>MQDEYLLPSIPALSISFLIQNKYTDRCTAGTRGVDQCGLTPTQQGFSWIRGDCRKAKNPLGIIHYNGVKNLPKNDVAF</sequence>
<organism evidence="1 2">
    <name type="scientific">Paraburkholderia atlantica</name>
    <dbReference type="NCBI Taxonomy" id="2654982"/>
    <lineage>
        <taxon>Bacteria</taxon>
        <taxon>Pseudomonadati</taxon>
        <taxon>Pseudomonadota</taxon>
        <taxon>Betaproteobacteria</taxon>
        <taxon>Burkholderiales</taxon>
        <taxon>Burkholderiaceae</taxon>
        <taxon>Paraburkholderia</taxon>
    </lineage>
</organism>
<name>A0A6I1PTG3_PARAM</name>
<protein>
    <submittedName>
        <fullName evidence="1">Uncharacterized protein</fullName>
    </submittedName>
</protein>
<gene>
    <name evidence="1" type="ORF">HDG40_000554</name>
</gene>
<evidence type="ECO:0000313" key="1">
    <source>
        <dbReference type="EMBL" id="MBB5422413.1"/>
    </source>
</evidence>
<comment type="caution">
    <text evidence="1">The sequence shown here is derived from an EMBL/GenBank/DDBJ whole genome shotgun (WGS) entry which is preliminary data.</text>
</comment>